<proteinExistence type="predicted"/>
<dbReference type="EMBL" id="MLJW01000017">
    <property type="protein sequence ID" value="OIR12512.1"/>
    <property type="molecule type" value="Genomic_DNA"/>
</dbReference>
<organism evidence="1">
    <name type="scientific">mine drainage metagenome</name>
    <dbReference type="NCBI Taxonomy" id="410659"/>
    <lineage>
        <taxon>unclassified sequences</taxon>
        <taxon>metagenomes</taxon>
        <taxon>ecological metagenomes</taxon>
    </lineage>
</organism>
<evidence type="ECO:0000313" key="1">
    <source>
        <dbReference type="EMBL" id="OIR12512.1"/>
    </source>
</evidence>
<comment type="caution">
    <text evidence="1">The sequence shown here is derived from an EMBL/GenBank/DDBJ whole genome shotgun (WGS) entry which is preliminary data.</text>
</comment>
<reference evidence="1" key="1">
    <citation type="submission" date="2016-10" db="EMBL/GenBank/DDBJ databases">
        <title>Sequence of Gallionella enrichment culture.</title>
        <authorList>
            <person name="Poehlein A."/>
            <person name="Muehling M."/>
            <person name="Daniel R."/>
        </authorList>
    </citation>
    <scope>NUCLEOTIDE SEQUENCE</scope>
</reference>
<dbReference type="AlphaFoldDB" id="A0A1J5T8F7"/>
<protein>
    <submittedName>
        <fullName evidence="1">Uncharacterized protein</fullName>
    </submittedName>
</protein>
<accession>A0A1J5T8F7</accession>
<gene>
    <name evidence="1" type="ORF">GALL_62110</name>
</gene>
<name>A0A1J5T8F7_9ZZZZ</name>
<sequence>MYCTMNIIGNRFLQSCSSDTLAFQLKTKTQQHKLVRLRPLAVNLFFKRRLLVVAGIALNCIDF</sequence>